<dbReference type="EMBL" id="BPLR01009911">
    <property type="protein sequence ID" value="GIY35434.1"/>
    <property type="molecule type" value="Genomic_DNA"/>
</dbReference>
<keyword evidence="3" id="KW-1185">Reference proteome</keyword>
<dbReference type="Proteomes" id="UP001054945">
    <property type="component" value="Unassembled WGS sequence"/>
</dbReference>
<protein>
    <submittedName>
        <fullName evidence="2">Uncharacterized protein</fullName>
    </submittedName>
</protein>
<dbReference type="AlphaFoldDB" id="A0AAV4SN69"/>
<organism evidence="2 3">
    <name type="scientific">Caerostris extrusa</name>
    <name type="common">Bark spider</name>
    <name type="synonym">Caerostris bankana</name>
    <dbReference type="NCBI Taxonomy" id="172846"/>
    <lineage>
        <taxon>Eukaryota</taxon>
        <taxon>Metazoa</taxon>
        <taxon>Ecdysozoa</taxon>
        <taxon>Arthropoda</taxon>
        <taxon>Chelicerata</taxon>
        <taxon>Arachnida</taxon>
        <taxon>Araneae</taxon>
        <taxon>Araneomorphae</taxon>
        <taxon>Entelegynae</taxon>
        <taxon>Araneoidea</taxon>
        <taxon>Araneidae</taxon>
        <taxon>Caerostris</taxon>
    </lineage>
</organism>
<proteinExistence type="predicted"/>
<gene>
    <name evidence="2" type="ORF">CEXT_789901</name>
</gene>
<comment type="caution">
    <text evidence="2">The sequence shown here is derived from an EMBL/GenBank/DDBJ whole genome shotgun (WGS) entry which is preliminary data.</text>
</comment>
<evidence type="ECO:0000256" key="1">
    <source>
        <dbReference type="SAM" id="MobiDB-lite"/>
    </source>
</evidence>
<feature type="region of interest" description="Disordered" evidence="1">
    <location>
        <begin position="38"/>
        <end position="87"/>
    </location>
</feature>
<feature type="compositionally biased region" description="Basic and acidic residues" evidence="1">
    <location>
        <begin position="73"/>
        <end position="85"/>
    </location>
</feature>
<sequence length="146" mass="16568">MHFAADPEMVIYTITHKTTLDYFAIYILPNLRDSISCAATETRGGGPRRRGEGRRRENSTRLLRQPPSHHLNPFKESHRLSRDGNNRLNPLTTLLLEKVKHTTVAQKERDETKRWGKKPKGVGLGRGVPAGFGGYLPVFMAFLCRD</sequence>
<name>A0AAV4SN69_CAEEX</name>
<evidence type="ECO:0000313" key="3">
    <source>
        <dbReference type="Proteomes" id="UP001054945"/>
    </source>
</evidence>
<accession>A0AAV4SN69</accession>
<evidence type="ECO:0000313" key="2">
    <source>
        <dbReference type="EMBL" id="GIY35434.1"/>
    </source>
</evidence>
<reference evidence="2 3" key="1">
    <citation type="submission" date="2021-06" db="EMBL/GenBank/DDBJ databases">
        <title>Caerostris extrusa draft genome.</title>
        <authorList>
            <person name="Kono N."/>
            <person name="Arakawa K."/>
        </authorList>
    </citation>
    <scope>NUCLEOTIDE SEQUENCE [LARGE SCALE GENOMIC DNA]</scope>
</reference>